<dbReference type="EMBL" id="PFLF01000022">
    <property type="protein sequence ID" value="PIY69414.1"/>
    <property type="molecule type" value="Genomic_DNA"/>
</dbReference>
<evidence type="ECO:0000313" key="3">
    <source>
        <dbReference type="Proteomes" id="UP000230108"/>
    </source>
</evidence>
<sequence length="388" mass="44354">MDKKQKGVLAQVCLSLFLFIFIQIVYKGITSSPKELDSILYHIPIAKSYLTGDIFSSPKSPLLHRFFPGASEGILALFILLRIPLNLYNVLGIIILFLSCYFLGIRGGLKKKSALVFAVGFSSLMGVIRWADTQIVDIWIAAYYALLLGLLLKPGKSLWYFLKLGVISGMLIGSKYSGPLYASVALLFIWKRKTGINVIKAITFITPVIILGGFWYMRNNLIMGNPIYPISILGLNGVKNWALELPVWRAIVSFPTSFVTACISEYLGWFVLSLAVVIYVIFDFIKQKKFSLNLVLILISFFNFVFYLFMPNAQTYQVHVSNLRYSYPVFIPLFLVIFRIAQEKKYEGFLFIFALAQILFALQFAYHPKLIFIYLPLIMIQWYQYGRR</sequence>
<feature type="transmembrane region" description="Helical" evidence="1">
    <location>
        <begin position="7"/>
        <end position="26"/>
    </location>
</feature>
<keyword evidence="1" id="KW-0472">Membrane</keyword>
<protein>
    <recommendedName>
        <fullName evidence="4">Glycosyltransferase RgtA/B/C/D-like domain-containing protein</fullName>
    </recommendedName>
</protein>
<evidence type="ECO:0000313" key="2">
    <source>
        <dbReference type="EMBL" id="PIY69414.1"/>
    </source>
</evidence>
<feature type="transmembrane region" description="Helical" evidence="1">
    <location>
        <begin position="292"/>
        <end position="310"/>
    </location>
</feature>
<proteinExistence type="predicted"/>
<organism evidence="2 3">
    <name type="scientific">Candidatus Roizmanbacteria bacterium CG_4_10_14_0_8_um_filter_39_9</name>
    <dbReference type="NCBI Taxonomy" id="1974829"/>
    <lineage>
        <taxon>Bacteria</taxon>
        <taxon>Candidatus Roizmaniibacteriota</taxon>
    </lineage>
</organism>
<feature type="transmembrane region" description="Helical" evidence="1">
    <location>
        <begin position="266"/>
        <end position="285"/>
    </location>
</feature>
<name>A0A2M7QDW0_9BACT</name>
<feature type="transmembrane region" description="Helical" evidence="1">
    <location>
        <begin position="167"/>
        <end position="190"/>
    </location>
</feature>
<dbReference type="AlphaFoldDB" id="A0A2M7QDW0"/>
<feature type="transmembrane region" description="Helical" evidence="1">
    <location>
        <begin position="348"/>
        <end position="365"/>
    </location>
</feature>
<comment type="caution">
    <text evidence="2">The sequence shown here is derived from an EMBL/GenBank/DDBJ whole genome shotgun (WGS) entry which is preliminary data.</text>
</comment>
<keyword evidence="1" id="KW-1133">Transmembrane helix</keyword>
<feature type="transmembrane region" description="Helical" evidence="1">
    <location>
        <begin position="197"/>
        <end position="217"/>
    </location>
</feature>
<keyword evidence="1" id="KW-0812">Transmembrane</keyword>
<feature type="transmembrane region" description="Helical" evidence="1">
    <location>
        <begin position="88"/>
        <end position="107"/>
    </location>
</feature>
<evidence type="ECO:0008006" key="4">
    <source>
        <dbReference type="Google" id="ProtNLM"/>
    </source>
</evidence>
<evidence type="ECO:0000256" key="1">
    <source>
        <dbReference type="SAM" id="Phobius"/>
    </source>
</evidence>
<reference evidence="3" key="1">
    <citation type="submission" date="2017-09" db="EMBL/GenBank/DDBJ databases">
        <title>Depth-based differentiation of microbial function through sediment-hosted aquifers and enrichment of novel symbionts in the deep terrestrial subsurface.</title>
        <authorList>
            <person name="Probst A.J."/>
            <person name="Ladd B."/>
            <person name="Jarett J.K."/>
            <person name="Geller-Mcgrath D.E."/>
            <person name="Sieber C.M.K."/>
            <person name="Emerson J.B."/>
            <person name="Anantharaman K."/>
            <person name="Thomas B.C."/>
            <person name="Malmstrom R."/>
            <person name="Stieglmeier M."/>
            <person name="Klingl A."/>
            <person name="Woyke T."/>
            <person name="Ryan C.M."/>
            <person name="Banfield J.F."/>
        </authorList>
    </citation>
    <scope>NUCLEOTIDE SEQUENCE [LARGE SCALE GENOMIC DNA]</scope>
</reference>
<feature type="transmembrane region" description="Helical" evidence="1">
    <location>
        <begin position="138"/>
        <end position="155"/>
    </location>
</feature>
<gene>
    <name evidence="2" type="ORF">COY90_00790</name>
</gene>
<dbReference type="Proteomes" id="UP000230108">
    <property type="component" value="Unassembled WGS sequence"/>
</dbReference>
<feature type="transmembrane region" description="Helical" evidence="1">
    <location>
        <begin position="325"/>
        <end position="341"/>
    </location>
</feature>
<accession>A0A2M7QDW0</accession>